<protein>
    <recommendedName>
        <fullName evidence="3">Cell shape determination protein CcmA</fullName>
    </recommendedName>
</protein>
<gene>
    <name evidence="1" type="ORF">BSK56_14935</name>
</gene>
<evidence type="ECO:0008006" key="3">
    <source>
        <dbReference type="Google" id="ProtNLM"/>
    </source>
</evidence>
<organism evidence="1 2">
    <name type="scientific">Paenibacillus borealis</name>
    <dbReference type="NCBI Taxonomy" id="160799"/>
    <lineage>
        <taxon>Bacteria</taxon>
        <taxon>Bacillati</taxon>
        <taxon>Bacillota</taxon>
        <taxon>Bacilli</taxon>
        <taxon>Bacillales</taxon>
        <taxon>Paenibacillaceae</taxon>
        <taxon>Paenibacillus</taxon>
    </lineage>
</organism>
<evidence type="ECO:0000313" key="1">
    <source>
        <dbReference type="EMBL" id="OMD47109.1"/>
    </source>
</evidence>
<dbReference type="RefSeq" id="WP_076111256.1">
    <property type="nucleotide sequence ID" value="NZ_MPTB01000017.1"/>
</dbReference>
<sequence>MIHLDKHTSVADALNHPPLKVRGSLIRREDITSASVDVFGHLKALGKVTTGRLKVSGECSITGACLAAKVENFGSLRLHSLQAEHIRSSGYVAASEAIHTLTFQGEGAVRVNSLTAKESITILLGSSCTADQIRTDGTLIVRRSSLLLKRLMGPFRKLTARLIQGTAIELEHTTAELVCGEQIRVGPGCDIQEIRYSGSLHVDPKSKVGRAVHTNGSGGPVS</sequence>
<name>A0ABX3H9G0_PAEBO</name>
<dbReference type="Proteomes" id="UP000187412">
    <property type="component" value="Unassembled WGS sequence"/>
</dbReference>
<dbReference type="EMBL" id="MPTB01000017">
    <property type="protein sequence ID" value="OMD47109.1"/>
    <property type="molecule type" value="Genomic_DNA"/>
</dbReference>
<reference evidence="1 2" key="1">
    <citation type="submission" date="2016-10" db="EMBL/GenBank/DDBJ databases">
        <title>Paenibacillus species isolates.</title>
        <authorList>
            <person name="Beno S.M."/>
        </authorList>
    </citation>
    <scope>NUCLEOTIDE SEQUENCE [LARGE SCALE GENOMIC DNA]</scope>
    <source>
        <strain evidence="1 2">FSL H7-0744</strain>
    </source>
</reference>
<comment type="caution">
    <text evidence="1">The sequence shown here is derived from an EMBL/GenBank/DDBJ whole genome shotgun (WGS) entry which is preliminary data.</text>
</comment>
<accession>A0ABX3H9G0</accession>
<evidence type="ECO:0000313" key="2">
    <source>
        <dbReference type="Proteomes" id="UP000187412"/>
    </source>
</evidence>
<keyword evidence="2" id="KW-1185">Reference proteome</keyword>
<proteinExistence type="predicted"/>